<dbReference type="STRING" id="1137799.GZ78_18920"/>
<dbReference type="NCBIfam" id="TIGR01133">
    <property type="entry name" value="murG"/>
    <property type="match status" value="1"/>
</dbReference>
<dbReference type="RefSeq" id="WP_034838842.1">
    <property type="nucleotide sequence ID" value="NZ_JOKH01000004.1"/>
</dbReference>
<dbReference type="GO" id="GO:0005886">
    <property type="term" value="C:plasma membrane"/>
    <property type="evidence" value="ECO:0007669"/>
    <property type="project" value="UniProtKB-SubCell"/>
</dbReference>
<dbReference type="Proteomes" id="UP000028073">
    <property type="component" value="Unassembled WGS sequence"/>
</dbReference>
<keyword evidence="1 10" id="KW-1003">Cell membrane</keyword>
<name>A0A081NE87_9GAMM</name>
<comment type="subcellular location">
    <subcellularLocation>
        <location evidence="10">Cell membrane</location>
        <topology evidence="10">Peripheral membrane protein</topology>
        <orientation evidence="10">Cytoplasmic side</orientation>
    </subcellularLocation>
</comment>
<feature type="binding site" evidence="10">
    <location>
        <position position="174"/>
    </location>
    <ligand>
        <name>UDP-N-acetyl-alpha-D-glucosamine</name>
        <dbReference type="ChEBI" id="CHEBI:57705"/>
    </ligand>
</feature>
<evidence type="ECO:0000256" key="5">
    <source>
        <dbReference type="ARBA" id="ARBA00022960"/>
    </source>
</evidence>
<evidence type="ECO:0000256" key="8">
    <source>
        <dbReference type="ARBA" id="ARBA00023306"/>
    </source>
</evidence>
<feature type="binding site" evidence="10">
    <location>
        <position position="128"/>
    </location>
    <ligand>
        <name>UDP-N-acetyl-alpha-D-glucosamine</name>
        <dbReference type="ChEBI" id="CHEBI:57705"/>
    </ligand>
</feature>
<feature type="binding site" evidence="10">
    <location>
        <position position="251"/>
    </location>
    <ligand>
        <name>UDP-N-acetyl-alpha-D-glucosamine</name>
        <dbReference type="ChEBI" id="CHEBI:57705"/>
    </ligand>
</feature>
<dbReference type="EMBL" id="JOKH01000004">
    <property type="protein sequence ID" value="KEQ16760.1"/>
    <property type="molecule type" value="Genomic_DNA"/>
</dbReference>
<dbReference type="EC" id="2.4.1.227" evidence="10"/>
<keyword evidence="7 10" id="KW-0472">Membrane</keyword>
<feature type="binding site" evidence="10">
    <location>
        <begin position="16"/>
        <end position="18"/>
    </location>
    <ligand>
        <name>UDP-N-acetyl-alpha-D-glucosamine</name>
        <dbReference type="ChEBI" id="CHEBI:57705"/>
    </ligand>
</feature>
<gene>
    <name evidence="10 13" type="primary">murG</name>
    <name evidence="13" type="ORF">GZ78_18920</name>
</gene>
<feature type="binding site" evidence="10">
    <location>
        <begin position="270"/>
        <end position="275"/>
    </location>
    <ligand>
        <name>UDP-N-acetyl-alpha-D-glucosamine</name>
        <dbReference type="ChEBI" id="CHEBI:57705"/>
    </ligand>
</feature>
<comment type="pathway">
    <text evidence="10">Cell wall biogenesis; peptidoglycan biosynthesis.</text>
</comment>
<dbReference type="GO" id="GO:0005975">
    <property type="term" value="P:carbohydrate metabolic process"/>
    <property type="evidence" value="ECO:0007669"/>
    <property type="project" value="InterPro"/>
</dbReference>
<dbReference type="PANTHER" id="PTHR21015">
    <property type="entry name" value="UDP-N-ACETYLGLUCOSAMINE--N-ACETYLMURAMYL-(PENTAPEPTIDE) PYROPHOSPHORYL-UNDECAPRENOL N-ACETYLGLUCOSAMINE TRANSFERASE 1"/>
    <property type="match status" value="1"/>
</dbReference>
<keyword evidence="6 10" id="KW-0573">Peptidoglycan synthesis</keyword>
<keyword evidence="2 10" id="KW-0132">Cell division</keyword>
<dbReference type="Pfam" id="PF04101">
    <property type="entry name" value="Glyco_tran_28_C"/>
    <property type="match status" value="1"/>
</dbReference>
<proteinExistence type="inferred from homology"/>
<dbReference type="CDD" id="cd03785">
    <property type="entry name" value="GT28_MurG"/>
    <property type="match status" value="1"/>
</dbReference>
<dbReference type="UniPathway" id="UPA00219"/>
<evidence type="ECO:0000256" key="6">
    <source>
        <dbReference type="ARBA" id="ARBA00022984"/>
    </source>
</evidence>
<evidence type="ECO:0000256" key="9">
    <source>
        <dbReference type="ARBA" id="ARBA00023316"/>
    </source>
</evidence>
<evidence type="ECO:0000256" key="4">
    <source>
        <dbReference type="ARBA" id="ARBA00022679"/>
    </source>
</evidence>
<keyword evidence="8 10" id="KW-0131">Cell cycle</keyword>
<dbReference type="GO" id="GO:0071555">
    <property type="term" value="P:cell wall organization"/>
    <property type="evidence" value="ECO:0007669"/>
    <property type="project" value="UniProtKB-KW"/>
</dbReference>
<dbReference type="InterPro" id="IPR007235">
    <property type="entry name" value="Glyco_trans_28_C"/>
</dbReference>
<evidence type="ECO:0000259" key="11">
    <source>
        <dbReference type="Pfam" id="PF03033"/>
    </source>
</evidence>
<keyword evidence="14" id="KW-1185">Reference proteome</keyword>
<organism evidence="13 14">
    <name type="scientific">Endozoicomonas numazuensis</name>
    <dbReference type="NCBI Taxonomy" id="1137799"/>
    <lineage>
        <taxon>Bacteria</taxon>
        <taxon>Pseudomonadati</taxon>
        <taxon>Pseudomonadota</taxon>
        <taxon>Gammaproteobacteria</taxon>
        <taxon>Oceanospirillales</taxon>
        <taxon>Endozoicomonadaceae</taxon>
        <taxon>Endozoicomonas</taxon>
    </lineage>
</organism>
<comment type="catalytic activity">
    <reaction evidence="10">
        <text>di-trans,octa-cis-undecaprenyl diphospho-N-acetyl-alpha-D-muramoyl-L-alanyl-D-glutamyl-meso-2,6-diaminopimeloyl-D-alanyl-D-alanine + UDP-N-acetyl-alpha-D-glucosamine = di-trans,octa-cis-undecaprenyl diphospho-[N-acetyl-alpha-D-glucosaminyl-(1-&gt;4)]-N-acetyl-alpha-D-muramoyl-L-alanyl-D-glutamyl-meso-2,6-diaminopimeloyl-D-alanyl-D-alanine + UDP + H(+)</text>
        <dbReference type="Rhea" id="RHEA:31227"/>
        <dbReference type="ChEBI" id="CHEBI:15378"/>
        <dbReference type="ChEBI" id="CHEBI:57705"/>
        <dbReference type="ChEBI" id="CHEBI:58223"/>
        <dbReference type="ChEBI" id="CHEBI:61387"/>
        <dbReference type="ChEBI" id="CHEBI:61388"/>
        <dbReference type="EC" id="2.4.1.227"/>
    </reaction>
</comment>
<comment type="function">
    <text evidence="10">Cell wall formation. Catalyzes the transfer of a GlcNAc subunit on undecaprenyl-pyrophosphoryl-MurNAc-pentapeptide (lipid intermediate I) to form undecaprenyl-pyrophosphoryl-MurNAc-(pentapeptide)GlcNAc (lipid intermediate II).</text>
</comment>
<feature type="domain" description="Glycosyltransferase family 28 N-terminal" evidence="11">
    <location>
        <begin position="9"/>
        <end position="146"/>
    </location>
</feature>
<dbReference type="GO" id="GO:0009252">
    <property type="term" value="P:peptidoglycan biosynthetic process"/>
    <property type="evidence" value="ECO:0007669"/>
    <property type="project" value="UniProtKB-UniRule"/>
</dbReference>
<dbReference type="InterPro" id="IPR004276">
    <property type="entry name" value="GlycoTrans_28_N"/>
</dbReference>
<dbReference type="GO" id="GO:0008360">
    <property type="term" value="P:regulation of cell shape"/>
    <property type="evidence" value="ECO:0007669"/>
    <property type="project" value="UniProtKB-KW"/>
</dbReference>
<evidence type="ECO:0000256" key="7">
    <source>
        <dbReference type="ARBA" id="ARBA00023136"/>
    </source>
</evidence>
<evidence type="ECO:0000259" key="12">
    <source>
        <dbReference type="Pfam" id="PF04101"/>
    </source>
</evidence>
<evidence type="ECO:0000256" key="3">
    <source>
        <dbReference type="ARBA" id="ARBA00022676"/>
    </source>
</evidence>
<evidence type="ECO:0000256" key="10">
    <source>
        <dbReference type="HAMAP-Rule" id="MF_00033"/>
    </source>
</evidence>
<protein>
    <recommendedName>
        <fullName evidence="10">UDP-N-acetylglucosamine--N-acetylmuramyl-(pentapeptide) pyrophosphoryl-undecaprenol N-acetylglucosamine transferase</fullName>
        <ecNumber evidence="10">2.4.1.227</ecNumber>
    </recommendedName>
    <alternativeName>
        <fullName evidence="10">Undecaprenyl-PP-MurNAc-pentapeptide-UDPGlcNAc GlcNAc transferase</fullName>
    </alternativeName>
</protein>
<dbReference type="Pfam" id="PF03033">
    <property type="entry name" value="Glyco_transf_28"/>
    <property type="match status" value="1"/>
</dbReference>
<evidence type="ECO:0000256" key="1">
    <source>
        <dbReference type="ARBA" id="ARBA00022475"/>
    </source>
</evidence>
<dbReference type="eggNOG" id="COG0707">
    <property type="taxonomic scope" value="Bacteria"/>
</dbReference>
<dbReference type="InterPro" id="IPR006009">
    <property type="entry name" value="GlcNAc_MurG"/>
</dbReference>
<evidence type="ECO:0000256" key="2">
    <source>
        <dbReference type="ARBA" id="ARBA00022618"/>
    </source>
</evidence>
<dbReference type="HAMAP" id="MF_00033">
    <property type="entry name" value="MurG"/>
    <property type="match status" value="1"/>
</dbReference>
<dbReference type="OrthoDB" id="9808936at2"/>
<keyword evidence="5 10" id="KW-0133">Cell shape</keyword>
<accession>A0A081NE87</accession>
<feature type="binding site" evidence="10">
    <location>
        <position position="296"/>
    </location>
    <ligand>
        <name>UDP-N-acetyl-alpha-D-glucosamine</name>
        <dbReference type="ChEBI" id="CHEBI:57705"/>
    </ligand>
</feature>
<dbReference type="Gene3D" id="3.40.50.2000">
    <property type="entry name" value="Glycogen Phosphorylase B"/>
    <property type="match status" value="2"/>
</dbReference>
<dbReference type="GO" id="GO:0050511">
    <property type="term" value="F:undecaprenyldiphospho-muramoylpentapeptide beta-N-acetylglucosaminyltransferase activity"/>
    <property type="evidence" value="ECO:0007669"/>
    <property type="project" value="UniProtKB-UniRule"/>
</dbReference>
<evidence type="ECO:0000313" key="14">
    <source>
        <dbReference type="Proteomes" id="UP000028073"/>
    </source>
</evidence>
<dbReference type="GO" id="GO:0051991">
    <property type="term" value="F:UDP-N-acetyl-D-glucosamine:N-acetylmuramoyl-L-alanyl-D-glutamyl-meso-2,6-diaminopimelyl-D-alanyl-D-alanine-diphosphoundecaprenol 4-beta-N-acetylglucosaminlytransferase activity"/>
    <property type="evidence" value="ECO:0007669"/>
    <property type="project" value="RHEA"/>
</dbReference>
<dbReference type="SUPFAM" id="SSF53756">
    <property type="entry name" value="UDP-Glycosyltransferase/glycogen phosphorylase"/>
    <property type="match status" value="1"/>
</dbReference>
<keyword evidence="3 10" id="KW-0328">Glycosyltransferase</keyword>
<evidence type="ECO:0000313" key="13">
    <source>
        <dbReference type="EMBL" id="KEQ16760.1"/>
    </source>
</evidence>
<comment type="caution">
    <text evidence="13">The sequence shown here is derived from an EMBL/GenBank/DDBJ whole genome shotgun (WGS) entry which is preliminary data.</text>
</comment>
<sequence>MSSNDKPTVLIMAGGTGGHIFPALATARELEKRGYAIHWLGTPNSMEAELVPRHGFEISFIPVTGLRGKGLSFLLKAPWKLAVSLSKALKVIRRCKPVCVLGMGGFVTGPGGVAARLAGVPLVIHEQNAIAGFTNKILSRIARKVLLAFPGAFDSSKSAVSRSGKFILTGNPVRTDIADLDVPEGLSTRALKLLVVGGSRGAVAINELVPKVLTQFKGRIEVWHQTGKNNLDATRELYHALDVEGCIEPFIDDMARAYEWADLVICRSGALTVSELAMAQRAAVLVPYPYAVDDHQTVNGQYLVNQGAALMVQQKNLNENCLVDMLENIVGNPQQLVTMARAAGSVAKPMAAVEVADHCLEVAHAR</sequence>
<dbReference type="AlphaFoldDB" id="A0A081NE87"/>
<reference evidence="13 14" key="1">
    <citation type="submission" date="2014-06" db="EMBL/GenBank/DDBJ databases">
        <title>Whole Genome Sequences of Three Symbiotic Endozoicomonas Bacteria.</title>
        <authorList>
            <person name="Neave M.J."/>
            <person name="Apprill A."/>
            <person name="Voolstra C.R."/>
        </authorList>
    </citation>
    <scope>NUCLEOTIDE SEQUENCE [LARGE SCALE GENOMIC DNA]</scope>
    <source>
        <strain evidence="13 14">DSM 25634</strain>
    </source>
</reference>
<keyword evidence="9 10" id="KW-0961">Cell wall biogenesis/degradation</keyword>
<dbReference type="PANTHER" id="PTHR21015:SF22">
    <property type="entry name" value="GLYCOSYLTRANSFERASE"/>
    <property type="match status" value="1"/>
</dbReference>
<comment type="similarity">
    <text evidence="10">Belongs to the glycosyltransferase 28 family. MurG subfamily.</text>
</comment>
<dbReference type="GO" id="GO:0051301">
    <property type="term" value="P:cell division"/>
    <property type="evidence" value="ECO:0007669"/>
    <property type="project" value="UniProtKB-KW"/>
</dbReference>
<keyword evidence="4 10" id="KW-0808">Transferase</keyword>
<feature type="domain" description="Glycosyl transferase family 28 C-terminal" evidence="12">
    <location>
        <begin position="193"/>
        <end position="348"/>
    </location>
</feature>
<feature type="binding site" evidence="10">
    <location>
        <position position="199"/>
    </location>
    <ligand>
        <name>UDP-N-acetyl-alpha-D-glucosamine</name>
        <dbReference type="ChEBI" id="CHEBI:57705"/>
    </ligand>
</feature>